<dbReference type="Pfam" id="PF13460">
    <property type="entry name" value="NAD_binding_10"/>
    <property type="match status" value="1"/>
</dbReference>
<organism evidence="2 3">
    <name type="scientific">Amycolatopsis sacchari</name>
    <dbReference type="NCBI Taxonomy" id="115433"/>
    <lineage>
        <taxon>Bacteria</taxon>
        <taxon>Bacillati</taxon>
        <taxon>Actinomycetota</taxon>
        <taxon>Actinomycetes</taxon>
        <taxon>Pseudonocardiales</taxon>
        <taxon>Pseudonocardiaceae</taxon>
        <taxon>Amycolatopsis</taxon>
    </lineage>
</organism>
<dbReference type="PANTHER" id="PTHR43162:SF1">
    <property type="entry name" value="PRESTALK A DIFFERENTIATION PROTEIN A"/>
    <property type="match status" value="1"/>
</dbReference>
<name>A0A1I4BMP3_9PSEU</name>
<gene>
    <name evidence="2" type="ORF">SAMN05421835_1295</name>
</gene>
<dbReference type="RefSeq" id="WP_245783374.1">
    <property type="nucleotide sequence ID" value="NZ_CBDQZW010000084.1"/>
</dbReference>
<dbReference type="STRING" id="115433.SAMN05421835_1295"/>
<protein>
    <submittedName>
        <fullName evidence="2">Uncharacterized conserved protein YbjT, contains NAD(P)-binding and DUF2867 domains</fullName>
    </submittedName>
</protein>
<feature type="domain" description="NAD(P)-binding" evidence="1">
    <location>
        <begin position="8"/>
        <end position="109"/>
    </location>
</feature>
<dbReference type="Gene3D" id="3.40.50.720">
    <property type="entry name" value="NAD(P)-binding Rossmann-like Domain"/>
    <property type="match status" value="2"/>
</dbReference>
<dbReference type="Proteomes" id="UP000199025">
    <property type="component" value="Unassembled WGS sequence"/>
</dbReference>
<dbReference type="InterPro" id="IPR016040">
    <property type="entry name" value="NAD(P)-bd_dom"/>
</dbReference>
<dbReference type="InterPro" id="IPR051604">
    <property type="entry name" value="Ergot_Alk_Oxidoreductase"/>
</dbReference>
<keyword evidence="3" id="KW-1185">Reference proteome</keyword>
<evidence type="ECO:0000259" key="1">
    <source>
        <dbReference type="Pfam" id="PF13460"/>
    </source>
</evidence>
<proteinExistence type="predicted"/>
<dbReference type="AlphaFoldDB" id="A0A1I4BMP3"/>
<dbReference type="Gene3D" id="3.90.25.10">
    <property type="entry name" value="UDP-galactose 4-epimerase, domain 1"/>
    <property type="match status" value="1"/>
</dbReference>
<dbReference type="InterPro" id="IPR036291">
    <property type="entry name" value="NAD(P)-bd_dom_sf"/>
</dbReference>
<sequence>MILVATAGKAGTEAALLLASAGAGVRVLVRDVGRHEGLRIPGVELVVGDLRDSAIVKDAVTDADGVVLVSPAAPGEELGVVEATAAARVKHVVKLTHMGYTLLWSNAFMQNLLAMAPRTAQTDSFAASTGRGRVGLIDARDVAAVAARVMSDPGAHAGKTYWLRARSCCRTRTSPTSCPMCWAAGSPSHPGRMRRTSALSAQRVCRSRQPRTTLWRSS</sequence>
<dbReference type="EMBL" id="FORP01000029">
    <property type="protein sequence ID" value="SFK69131.1"/>
    <property type="molecule type" value="Genomic_DNA"/>
</dbReference>
<evidence type="ECO:0000313" key="3">
    <source>
        <dbReference type="Proteomes" id="UP000199025"/>
    </source>
</evidence>
<dbReference type="SUPFAM" id="SSF51735">
    <property type="entry name" value="NAD(P)-binding Rossmann-fold domains"/>
    <property type="match status" value="1"/>
</dbReference>
<accession>A0A1I4BMP3</accession>
<evidence type="ECO:0000313" key="2">
    <source>
        <dbReference type="EMBL" id="SFK69131.1"/>
    </source>
</evidence>
<dbReference type="PANTHER" id="PTHR43162">
    <property type="match status" value="1"/>
</dbReference>
<reference evidence="2 3" key="1">
    <citation type="submission" date="2016-10" db="EMBL/GenBank/DDBJ databases">
        <authorList>
            <person name="de Groot N.N."/>
        </authorList>
    </citation>
    <scope>NUCLEOTIDE SEQUENCE [LARGE SCALE GENOMIC DNA]</scope>
    <source>
        <strain evidence="2 3">DSM 44468</strain>
    </source>
</reference>